<sequence length="249" mass="27472">MRRSALLVFEILERFWQTRNCTLVDMKVEFGVAEDGSILLADIIDSDTWRIWPAGDKSLMVDKTVYINLTSVTNSDLETVKRNYSWVVEQLSTIVPPKKHRVVVLMGSASDVTHGKQISTCCRSLGLDVELRVCSFDKGSEEAFRIVREYEAAISNLVFVAVDGRSHGLGTVLAGNSSCPVINCLSDCLNLPSGIGFATVPNPEAAALHAASILGLDNFMVWSKLQASRLDNFITLIKADKEMRRTCNV</sequence>
<dbReference type="InterPro" id="IPR050089">
    <property type="entry name" value="SAICAR_synthetase"/>
</dbReference>
<evidence type="ECO:0000256" key="1">
    <source>
        <dbReference type="ARBA" id="ARBA00004672"/>
    </source>
</evidence>
<dbReference type="SUPFAM" id="SSF52255">
    <property type="entry name" value="N5-CAIR mutase (phosphoribosylaminoimidazole carboxylase, PurE)"/>
    <property type="match status" value="1"/>
</dbReference>
<dbReference type="EMBL" id="JAMKOV010000002">
    <property type="protein sequence ID" value="KAI8042568.1"/>
    <property type="molecule type" value="Genomic_DNA"/>
</dbReference>
<dbReference type="Pfam" id="PF00731">
    <property type="entry name" value="AIRC"/>
    <property type="match status" value="1"/>
</dbReference>
<proteinExistence type="predicted"/>
<dbReference type="InterPro" id="IPR000031">
    <property type="entry name" value="PurE_dom"/>
</dbReference>
<keyword evidence="6" id="KW-0067">ATP-binding</keyword>
<dbReference type="SMART" id="SM01001">
    <property type="entry name" value="AIRC"/>
    <property type="match status" value="1"/>
</dbReference>
<evidence type="ECO:0000256" key="4">
    <source>
        <dbReference type="ARBA" id="ARBA00022741"/>
    </source>
</evidence>
<keyword evidence="5" id="KW-0658">Purine biosynthesis</keyword>
<protein>
    <recommendedName>
        <fullName evidence="7">PurE domain-containing protein</fullName>
    </recommendedName>
</protein>
<comment type="caution">
    <text evidence="8">The sequence shown here is derived from an EMBL/GenBank/DDBJ whole genome shotgun (WGS) entry which is preliminary data.</text>
</comment>
<dbReference type="PANTHER" id="PTHR43599:SF3">
    <property type="entry name" value="SI:DKEY-6E2.2"/>
    <property type="match status" value="1"/>
</dbReference>
<dbReference type="Proteomes" id="UP001059596">
    <property type="component" value="Unassembled WGS sequence"/>
</dbReference>
<evidence type="ECO:0000256" key="3">
    <source>
        <dbReference type="ARBA" id="ARBA00022598"/>
    </source>
</evidence>
<dbReference type="SUPFAM" id="SSF56104">
    <property type="entry name" value="SAICAR synthase-like"/>
    <property type="match status" value="1"/>
</dbReference>
<evidence type="ECO:0000256" key="5">
    <source>
        <dbReference type="ARBA" id="ARBA00022755"/>
    </source>
</evidence>
<organism evidence="8 9">
    <name type="scientific">Drosophila gunungcola</name>
    <name type="common">fruit fly</name>
    <dbReference type="NCBI Taxonomy" id="103775"/>
    <lineage>
        <taxon>Eukaryota</taxon>
        <taxon>Metazoa</taxon>
        <taxon>Ecdysozoa</taxon>
        <taxon>Arthropoda</taxon>
        <taxon>Hexapoda</taxon>
        <taxon>Insecta</taxon>
        <taxon>Pterygota</taxon>
        <taxon>Neoptera</taxon>
        <taxon>Endopterygota</taxon>
        <taxon>Diptera</taxon>
        <taxon>Brachycera</taxon>
        <taxon>Muscomorpha</taxon>
        <taxon>Ephydroidea</taxon>
        <taxon>Drosophilidae</taxon>
        <taxon>Drosophila</taxon>
        <taxon>Sophophora</taxon>
    </lineage>
</organism>
<reference evidence="8" key="1">
    <citation type="journal article" date="2023" name="Genome Biol. Evol.">
        <title>Long-read-based Genome Assembly of Drosophila gunungcola Reveals Fewer Chemosensory Genes in Flower-breeding Species.</title>
        <authorList>
            <person name="Negi A."/>
            <person name="Liao B.Y."/>
            <person name="Yeh S.D."/>
        </authorList>
    </citation>
    <scope>NUCLEOTIDE SEQUENCE</scope>
    <source>
        <strain evidence="8">Sukarami</strain>
    </source>
</reference>
<dbReference type="GO" id="GO:0005829">
    <property type="term" value="C:cytosol"/>
    <property type="evidence" value="ECO:0007669"/>
    <property type="project" value="TreeGrafter"/>
</dbReference>
<dbReference type="AlphaFoldDB" id="A0A9P9YTF7"/>
<keyword evidence="4" id="KW-0547">Nucleotide-binding</keyword>
<dbReference type="GO" id="GO:0006189">
    <property type="term" value="P:'de novo' IMP biosynthetic process"/>
    <property type="evidence" value="ECO:0007669"/>
    <property type="project" value="InterPro"/>
</dbReference>
<dbReference type="GO" id="GO:0004639">
    <property type="term" value="F:phosphoribosylaminoimidazolesuccinocarboxamide synthase activity"/>
    <property type="evidence" value="ECO:0007669"/>
    <property type="project" value="TreeGrafter"/>
</dbReference>
<comment type="pathway">
    <text evidence="1">Purine metabolism; IMP biosynthesis via de novo pathway; 5-amino-1-(5-phospho-D-ribosyl)imidazole-4-carboxamide from 5-amino-1-(5-phospho-D-ribosyl)imidazole-4-carboxylate: step 1/2.</text>
</comment>
<evidence type="ECO:0000313" key="8">
    <source>
        <dbReference type="EMBL" id="KAI8042568.1"/>
    </source>
</evidence>
<dbReference type="InterPro" id="IPR028923">
    <property type="entry name" value="SAICAR_synt/ADE2_N"/>
</dbReference>
<evidence type="ECO:0000256" key="2">
    <source>
        <dbReference type="ARBA" id="ARBA00004747"/>
    </source>
</evidence>
<evidence type="ECO:0000259" key="7">
    <source>
        <dbReference type="SMART" id="SM01001"/>
    </source>
</evidence>
<feature type="domain" description="PurE" evidence="7">
    <location>
        <begin position="100"/>
        <end position="236"/>
    </location>
</feature>
<keyword evidence="3" id="KW-0436">Ligase</keyword>
<evidence type="ECO:0000256" key="6">
    <source>
        <dbReference type="ARBA" id="ARBA00022840"/>
    </source>
</evidence>
<comment type="pathway">
    <text evidence="2">Purine metabolism; IMP biosynthesis via de novo pathway; 5-amino-1-(5-phospho-D-ribosyl)imidazole-4-carboxylate from 5-amino-1-(5-phospho-D-ribosyl)imidazole (carboxylase route): step 1/1.</text>
</comment>
<evidence type="ECO:0000313" key="9">
    <source>
        <dbReference type="Proteomes" id="UP001059596"/>
    </source>
</evidence>
<dbReference type="PANTHER" id="PTHR43599">
    <property type="entry name" value="MULTIFUNCTIONAL PROTEIN ADE2"/>
    <property type="match status" value="1"/>
</dbReference>
<dbReference type="Gene3D" id="3.40.50.1970">
    <property type="match status" value="1"/>
</dbReference>
<name>A0A9P9YTF7_9MUSC</name>
<dbReference type="Gene3D" id="3.30.470.20">
    <property type="entry name" value="ATP-grasp fold, B domain"/>
    <property type="match status" value="1"/>
</dbReference>
<dbReference type="Pfam" id="PF01259">
    <property type="entry name" value="SAICAR_synt"/>
    <property type="match status" value="1"/>
</dbReference>
<gene>
    <name evidence="8" type="ORF">M5D96_003881</name>
</gene>
<keyword evidence="9" id="KW-1185">Reference proteome</keyword>
<dbReference type="GO" id="GO:0005524">
    <property type="term" value="F:ATP binding"/>
    <property type="evidence" value="ECO:0007669"/>
    <property type="project" value="UniProtKB-KW"/>
</dbReference>
<accession>A0A9P9YTF7</accession>